<keyword evidence="1" id="KW-0479">Metal-binding</keyword>
<evidence type="ECO:0000259" key="3">
    <source>
        <dbReference type="Pfam" id="PF01557"/>
    </source>
</evidence>
<dbReference type="KEGG" id="psin:CAK95_02080"/>
<name>A0A1W6ZZG1_9HYPH</name>
<protein>
    <recommendedName>
        <fullName evidence="3">Fumarylacetoacetase-like C-terminal domain-containing protein</fullName>
    </recommendedName>
</protein>
<organism evidence="4 5">
    <name type="scientific">Pseudorhodoplanes sinuspersici</name>
    <dbReference type="NCBI Taxonomy" id="1235591"/>
    <lineage>
        <taxon>Bacteria</taxon>
        <taxon>Pseudomonadati</taxon>
        <taxon>Pseudomonadota</taxon>
        <taxon>Alphaproteobacteria</taxon>
        <taxon>Hyphomicrobiales</taxon>
        <taxon>Pseudorhodoplanes</taxon>
    </lineage>
</organism>
<evidence type="ECO:0000256" key="1">
    <source>
        <dbReference type="ARBA" id="ARBA00022723"/>
    </source>
</evidence>
<dbReference type="STRING" id="1235591.CAK95_02080"/>
<dbReference type="AlphaFoldDB" id="A0A1W6ZZG1"/>
<dbReference type="SUPFAM" id="SSF56529">
    <property type="entry name" value="FAH"/>
    <property type="match status" value="1"/>
</dbReference>
<evidence type="ECO:0000256" key="2">
    <source>
        <dbReference type="SAM" id="MobiDB-lite"/>
    </source>
</evidence>
<feature type="compositionally biased region" description="Basic residues" evidence="2">
    <location>
        <begin position="37"/>
        <end position="47"/>
    </location>
</feature>
<evidence type="ECO:0000313" key="5">
    <source>
        <dbReference type="Proteomes" id="UP000194137"/>
    </source>
</evidence>
<evidence type="ECO:0000313" key="4">
    <source>
        <dbReference type="EMBL" id="ARQ02710.1"/>
    </source>
</evidence>
<gene>
    <name evidence="4" type="ORF">CAK95_02080</name>
</gene>
<dbReference type="Pfam" id="PF01557">
    <property type="entry name" value="FAA_hydrolase"/>
    <property type="match status" value="1"/>
</dbReference>
<dbReference type="EMBL" id="CP021112">
    <property type="protein sequence ID" value="ARQ02710.1"/>
    <property type="molecule type" value="Genomic_DNA"/>
</dbReference>
<dbReference type="PANTHER" id="PTHR11820">
    <property type="entry name" value="ACYLPYRUVASE"/>
    <property type="match status" value="1"/>
</dbReference>
<accession>A0A1W6ZZG1</accession>
<dbReference type="InterPro" id="IPR011234">
    <property type="entry name" value="Fumarylacetoacetase-like_C"/>
</dbReference>
<sequence>MDPHRPRSTPRSFRLLPRQRREFRAAQGGGDQGRAGRQGRARSKANRCRTPANEIENPNDLPFWIKVNDETRQQSSTRNLLVGIPELISLASHWYTLYPGDIIMTGTPDGVAPVNCGDVMEAWIDRIGTMRVSVS</sequence>
<dbReference type="Gene3D" id="3.90.850.10">
    <property type="entry name" value="Fumarylacetoacetase-like, C-terminal domain"/>
    <property type="match status" value="1"/>
</dbReference>
<feature type="region of interest" description="Disordered" evidence="2">
    <location>
        <begin position="1"/>
        <end position="53"/>
    </location>
</feature>
<reference evidence="4 5" key="1">
    <citation type="submission" date="2017-05" db="EMBL/GenBank/DDBJ databases">
        <title>Full genome sequence of Pseudorhodoplanes sinuspersici.</title>
        <authorList>
            <person name="Dastgheib S.M.M."/>
            <person name="Shavandi M."/>
            <person name="Tirandaz H."/>
        </authorList>
    </citation>
    <scope>NUCLEOTIDE SEQUENCE [LARGE SCALE GENOMIC DNA]</scope>
    <source>
        <strain evidence="4 5">RIPI110</strain>
    </source>
</reference>
<proteinExistence type="predicted"/>
<keyword evidence="5" id="KW-1185">Reference proteome</keyword>
<feature type="domain" description="Fumarylacetoacetase-like C-terminal" evidence="3">
    <location>
        <begin position="51"/>
        <end position="134"/>
    </location>
</feature>
<dbReference type="Proteomes" id="UP000194137">
    <property type="component" value="Chromosome"/>
</dbReference>
<dbReference type="GO" id="GO:0018773">
    <property type="term" value="F:acetylpyruvate hydrolase activity"/>
    <property type="evidence" value="ECO:0007669"/>
    <property type="project" value="TreeGrafter"/>
</dbReference>
<dbReference type="GO" id="GO:0046872">
    <property type="term" value="F:metal ion binding"/>
    <property type="evidence" value="ECO:0007669"/>
    <property type="project" value="UniProtKB-KW"/>
</dbReference>
<dbReference type="OrthoDB" id="5197601at2"/>
<dbReference type="InterPro" id="IPR036663">
    <property type="entry name" value="Fumarylacetoacetase_C_sf"/>
</dbReference>
<dbReference type="PANTHER" id="PTHR11820:SF7">
    <property type="entry name" value="ACYLPYRUVASE FAHD1, MITOCHONDRIAL"/>
    <property type="match status" value="1"/>
</dbReference>